<evidence type="ECO:0000256" key="1">
    <source>
        <dbReference type="SAM" id="MobiDB-lite"/>
    </source>
</evidence>
<gene>
    <name evidence="3" type="ORF">BWQ96_09815</name>
</gene>
<evidence type="ECO:0000313" key="4">
    <source>
        <dbReference type="Proteomes" id="UP000247409"/>
    </source>
</evidence>
<keyword evidence="4" id="KW-1185">Reference proteome</keyword>
<dbReference type="OrthoDB" id="2040at2759"/>
<dbReference type="InterPro" id="IPR003121">
    <property type="entry name" value="SWIB_MDM2_domain"/>
</dbReference>
<dbReference type="EMBL" id="NBIV01000290">
    <property type="protein sequence ID" value="PXF40492.1"/>
    <property type="molecule type" value="Genomic_DNA"/>
</dbReference>
<organism evidence="3 4">
    <name type="scientific">Gracilariopsis chorda</name>
    <dbReference type="NCBI Taxonomy" id="448386"/>
    <lineage>
        <taxon>Eukaryota</taxon>
        <taxon>Rhodophyta</taxon>
        <taxon>Florideophyceae</taxon>
        <taxon>Rhodymeniophycidae</taxon>
        <taxon>Gracilariales</taxon>
        <taxon>Gracilariaceae</taxon>
        <taxon>Gracilariopsis</taxon>
    </lineage>
</organism>
<accession>A0A2V3IEL4</accession>
<feature type="region of interest" description="Disordered" evidence="1">
    <location>
        <begin position="29"/>
        <end position="55"/>
    </location>
</feature>
<dbReference type="Gene3D" id="1.10.245.10">
    <property type="entry name" value="SWIB/MDM2 domain"/>
    <property type="match status" value="1"/>
</dbReference>
<reference evidence="3 4" key="1">
    <citation type="journal article" date="2018" name="Mol. Biol. Evol.">
        <title>Analysis of the draft genome of the red seaweed Gracilariopsis chorda provides insights into genome size evolution in Rhodophyta.</title>
        <authorList>
            <person name="Lee J."/>
            <person name="Yang E.C."/>
            <person name="Graf L."/>
            <person name="Yang J.H."/>
            <person name="Qiu H."/>
            <person name="Zel Zion U."/>
            <person name="Chan C.X."/>
            <person name="Stephens T.G."/>
            <person name="Weber A.P.M."/>
            <person name="Boo G.H."/>
            <person name="Boo S.M."/>
            <person name="Kim K.M."/>
            <person name="Shin Y."/>
            <person name="Jung M."/>
            <person name="Lee S.J."/>
            <person name="Yim H.S."/>
            <person name="Lee J.H."/>
            <person name="Bhattacharya D."/>
            <person name="Yoon H.S."/>
        </authorList>
    </citation>
    <scope>NUCLEOTIDE SEQUENCE [LARGE SCALE GENOMIC DNA]</scope>
    <source>
        <strain evidence="3 4">SKKU-2015</strain>
        <tissue evidence="3">Whole body</tissue>
    </source>
</reference>
<dbReference type="AlphaFoldDB" id="A0A2V3IEL4"/>
<dbReference type="InterPro" id="IPR036885">
    <property type="entry name" value="SWIB_MDM2_dom_sf"/>
</dbReference>
<feature type="domain" description="DM2" evidence="2">
    <location>
        <begin position="268"/>
        <end position="350"/>
    </location>
</feature>
<dbReference type="CDD" id="cd10568">
    <property type="entry name" value="SWIB_like"/>
    <property type="match status" value="1"/>
</dbReference>
<dbReference type="PANTHER" id="PTHR13844">
    <property type="entry name" value="SWI/SNF-RELATED MATRIX-ASSOCIATED ACTIN-DEPENDENT REGULATOR OF CHROMATIN SUBFAMILY D"/>
    <property type="match status" value="1"/>
</dbReference>
<dbReference type="STRING" id="448386.A0A2V3IEL4"/>
<name>A0A2V3IEL4_9FLOR</name>
<dbReference type="SUPFAM" id="SSF47592">
    <property type="entry name" value="SWIB/MDM2 domain"/>
    <property type="match status" value="1"/>
</dbReference>
<protein>
    <submittedName>
        <fullName evidence="3">SWI/SNF complex component SNF12-like</fullName>
    </submittedName>
</protein>
<evidence type="ECO:0000313" key="3">
    <source>
        <dbReference type="EMBL" id="PXF40492.1"/>
    </source>
</evidence>
<proteinExistence type="predicted"/>
<evidence type="ECO:0000259" key="2">
    <source>
        <dbReference type="PROSITE" id="PS51925"/>
    </source>
</evidence>
<comment type="caution">
    <text evidence="3">The sequence shown here is derived from an EMBL/GenBank/DDBJ whole genome shotgun (WGS) entry which is preliminary data.</text>
</comment>
<dbReference type="Proteomes" id="UP000247409">
    <property type="component" value="Unassembled WGS sequence"/>
</dbReference>
<dbReference type="Pfam" id="PF02201">
    <property type="entry name" value="SWIB"/>
    <property type="match status" value="1"/>
</dbReference>
<sequence>MESSPSNSAALNAEIDVGKAAADFLASASERRKRARASMGPMGEHARKRHVSSHPAKVNVEAARKSALALARESSSYKKLMEMEERLDLAIMRKQQDIKETLKSQFFSEKRIFRLYIFNTYRSQPDTPGVTSEDVASWSLRIQGHLLQRSEQSNPVQNGNASESDIRVAGVPGLSTISGATRAASSTQIPGVSGSHQAAESASVLVGPPPKCSDVFSRVIVELDKQLYPENNMIEWKRKDGEPSSNGFEISRAGSKEFTAKIYLYVDHRPEQFRVSWPLSRLIGVKRETKKNIFVGVWQYVKKNRLQCVDDRTTVRLNPGLKTLLGPVNQNVQTLKLQQLFAIIKSHLGPTEPIQIDYDVKLNGDVVDNQDCYDIEVNVQDTSLIESARKAGVFGLGLPQSTEYEALSEKHMVALQKIAEHKKRRDFFEGFCSNPVQFINHLILSQTRDLKVLGGSTGRNPEEERRASFYQQQWVYEAVPRYLLRKAIADTAEETVESMLKS</sequence>
<dbReference type="PROSITE" id="PS51925">
    <property type="entry name" value="SWIB_MDM2"/>
    <property type="match status" value="1"/>
</dbReference>